<name>A0A6A6UTK8_9PEZI</name>
<evidence type="ECO:0000256" key="2">
    <source>
        <dbReference type="SAM" id="MobiDB-lite"/>
    </source>
</evidence>
<dbReference type="GO" id="GO:0000184">
    <property type="term" value="P:nuclear-transcribed mRNA catabolic process, nonsense-mediated decay"/>
    <property type="evidence" value="ECO:0007669"/>
    <property type="project" value="UniProtKB-KW"/>
</dbReference>
<dbReference type="InterPro" id="IPR045153">
    <property type="entry name" value="Est1/Ebs1-like"/>
</dbReference>
<dbReference type="Proteomes" id="UP000799302">
    <property type="component" value="Unassembled WGS sequence"/>
</dbReference>
<keyword evidence="5" id="KW-1185">Reference proteome</keyword>
<accession>A0A6A6UTK8</accession>
<dbReference type="InterPro" id="IPR018834">
    <property type="entry name" value="DNA/RNA-bd_Est1-type"/>
</dbReference>
<evidence type="ECO:0000313" key="4">
    <source>
        <dbReference type="EMBL" id="KAF2675462.1"/>
    </source>
</evidence>
<gene>
    <name evidence="4" type="ORF">BT63DRAFT_450451</name>
</gene>
<evidence type="ECO:0000313" key="5">
    <source>
        <dbReference type="Proteomes" id="UP000799302"/>
    </source>
</evidence>
<feature type="region of interest" description="Disordered" evidence="2">
    <location>
        <begin position="106"/>
        <end position="240"/>
    </location>
</feature>
<feature type="compositionally biased region" description="Low complexity" evidence="2">
    <location>
        <begin position="146"/>
        <end position="168"/>
    </location>
</feature>
<dbReference type="OrthoDB" id="2017974at2759"/>
<dbReference type="Gene3D" id="1.25.40.10">
    <property type="entry name" value="Tetratricopeptide repeat domain"/>
    <property type="match status" value="1"/>
</dbReference>
<feature type="region of interest" description="Disordered" evidence="2">
    <location>
        <begin position="941"/>
        <end position="969"/>
    </location>
</feature>
<reference evidence="4" key="1">
    <citation type="journal article" date="2020" name="Stud. Mycol.">
        <title>101 Dothideomycetes genomes: a test case for predicting lifestyles and emergence of pathogens.</title>
        <authorList>
            <person name="Haridas S."/>
            <person name="Albert R."/>
            <person name="Binder M."/>
            <person name="Bloem J."/>
            <person name="Labutti K."/>
            <person name="Salamov A."/>
            <person name="Andreopoulos B."/>
            <person name="Baker S."/>
            <person name="Barry K."/>
            <person name="Bills G."/>
            <person name="Bluhm B."/>
            <person name="Cannon C."/>
            <person name="Castanera R."/>
            <person name="Culley D."/>
            <person name="Daum C."/>
            <person name="Ezra D."/>
            <person name="Gonzalez J."/>
            <person name="Henrissat B."/>
            <person name="Kuo A."/>
            <person name="Liang C."/>
            <person name="Lipzen A."/>
            <person name="Lutzoni F."/>
            <person name="Magnuson J."/>
            <person name="Mondo S."/>
            <person name="Nolan M."/>
            <person name="Ohm R."/>
            <person name="Pangilinan J."/>
            <person name="Park H.-J."/>
            <person name="Ramirez L."/>
            <person name="Alfaro M."/>
            <person name="Sun H."/>
            <person name="Tritt A."/>
            <person name="Yoshinaga Y."/>
            <person name="Zwiers L.-H."/>
            <person name="Turgeon B."/>
            <person name="Goodwin S."/>
            <person name="Spatafora J."/>
            <person name="Crous P."/>
            <person name="Grigoriev I."/>
        </authorList>
    </citation>
    <scope>NUCLEOTIDE SEQUENCE</scope>
    <source>
        <strain evidence="4">CBS 115976</strain>
    </source>
</reference>
<dbReference type="SUPFAM" id="SSF48452">
    <property type="entry name" value="TPR-like"/>
    <property type="match status" value="1"/>
</dbReference>
<dbReference type="InterPro" id="IPR011990">
    <property type="entry name" value="TPR-like_helical_dom_sf"/>
</dbReference>
<dbReference type="Gene3D" id="3.40.50.1010">
    <property type="entry name" value="5'-nuclease"/>
    <property type="match status" value="1"/>
</dbReference>
<organism evidence="4 5">
    <name type="scientific">Microthyrium microscopicum</name>
    <dbReference type="NCBI Taxonomy" id="703497"/>
    <lineage>
        <taxon>Eukaryota</taxon>
        <taxon>Fungi</taxon>
        <taxon>Dikarya</taxon>
        <taxon>Ascomycota</taxon>
        <taxon>Pezizomycotina</taxon>
        <taxon>Dothideomycetes</taxon>
        <taxon>Dothideomycetes incertae sedis</taxon>
        <taxon>Microthyriales</taxon>
        <taxon>Microthyriaceae</taxon>
        <taxon>Microthyrium</taxon>
    </lineage>
</organism>
<proteinExistence type="predicted"/>
<sequence>MAQLNHSSETQSFGNIPFTWTCSLCNLKSTQSDEDSFLRHLDLIHSDEVELRANRSIEELNAWKKETLHQAFPYTSQGSTARPPGMTHPIKTASFKSDFQKLTIDAPGDVTEEPPGPSFRAGQAQVGLDEASRVAIVPSRPSTSNSRGPRLPPGSRQSPGSRPRSIRPVPSPAEPGFSVFTHANRPASRDYNDVDDKSRESRRKAPNMNSQPSTPPALASPRHTAPRQQRGVIECPPDPRYPNLILQPDSRGISQEQLATEVRSIYNGLASLEARCIKLDREQAIQSEKGPIPPNTWRALISIHRALLNDHHDFFLASQHPSAAPPLHRLAIKYNMPARMWKHGIHGFLELLRHQLPASLEFMISFIYLAYQMMSLLLETVPSFEDTWIECLGDLSRYRMAVEEEDPKDRETWSNVAKYWYTKAADRMPNTGRLYHHLAILARPNALQQAFLYSRSLTSAQPFLSARESVTTLFEPVIRDGATYMPEVDACFIKTLAFIFYRRFDSIDVPAKRFEELLDGQIGRITARWREFGLYIAGSTIGALFDFGNKNTFLRVFEVGNYLHKELNISKDSEVFSAIKSPFEYDAESTRSFKVASNLFFMVLRKVLGHSGDKNTYANVHVSTCFVLALVSFFRAPNTFPELQQHIQEFLVQVPWEEICNLLNMISASGDYDGRYETFDFLRPVRGDPGPLPEDYLLRGMMFTQTYYPKDWFDEVDVDEVRMIEHASTEKRREERLLWIGYKFAQYGCLLYDSSKKRWVVNTESVLVIQPNHVPISKDIHMDDAEQAAERDIKSADVDMTEAPPTPAINLLLPQSSAPAENSEFIQVKTFTTIVVDSNIIMKNVKVFDYLVSQKFTVAVSEIGWTRLNQLAKSSENHTNRAAANDAVEKIKDAVHKVPNEIRLLNREAEDVTTLLQNSAPSQVPENNKDEDDSNLVHLTRRASDLPSRARQHPPFDTKDGSGSKPKTAALLTDDNSVLSKAEDAGIYVLALEKIREWMSLPLRGRASSMGSATSNDVKPETVT</sequence>
<feature type="compositionally biased region" description="Basic and acidic residues" evidence="2">
    <location>
        <begin position="187"/>
        <end position="199"/>
    </location>
</feature>
<dbReference type="PANTHER" id="PTHR15696">
    <property type="entry name" value="SMG-7 SUPPRESSOR WITH MORPHOLOGICAL EFFECT ON GENITALIA PROTEIN 7"/>
    <property type="match status" value="1"/>
</dbReference>
<keyword evidence="1" id="KW-0866">Nonsense-mediated mRNA decay</keyword>
<evidence type="ECO:0000256" key="1">
    <source>
        <dbReference type="RuleBase" id="RU369098"/>
    </source>
</evidence>
<keyword evidence="1" id="KW-0539">Nucleus</keyword>
<feature type="domain" description="DNA/RNA-binding" evidence="3">
    <location>
        <begin position="417"/>
        <end position="475"/>
    </location>
</feature>
<dbReference type="PANTHER" id="PTHR15696:SF0">
    <property type="entry name" value="TELOMERASE-BINDING PROTEIN EST1A"/>
    <property type="match status" value="1"/>
</dbReference>
<dbReference type="Pfam" id="PF10373">
    <property type="entry name" value="EST1_DNA_bind"/>
    <property type="match status" value="1"/>
</dbReference>
<dbReference type="EMBL" id="MU004230">
    <property type="protein sequence ID" value="KAF2675462.1"/>
    <property type="molecule type" value="Genomic_DNA"/>
</dbReference>
<dbReference type="GO" id="GO:0005697">
    <property type="term" value="C:telomerase holoenzyme complex"/>
    <property type="evidence" value="ECO:0007669"/>
    <property type="project" value="TreeGrafter"/>
</dbReference>
<dbReference type="GO" id="GO:0070034">
    <property type="term" value="F:telomerase RNA binding"/>
    <property type="evidence" value="ECO:0007669"/>
    <property type="project" value="TreeGrafter"/>
</dbReference>
<evidence type="ECO:0000259" key="3">
    <source>
        <dbReference type="Pfam" id="PF10373"/>
    </source>
</evidence>
<comment type="function">
    <text evidence="1">Plays a role in nonsense-mediated mRNA decay.</text>
</comment>
<dbReference type="FunFam" id="1.25.40.10:FF:000202">
    <property type="entry name" value="Unplaced genomic scaffold supercont1.7, whole genome shotgun sequence"/>
    <property type="match status" value="1"/>
</dbReference>
<dbReference type="AlphaFoldDB" id="A0A6A6UTK8"/>
<comment type="subcellular location">
    <subcellularLocation>
        <location evidence="1">Nucleus</location>
    </subcellularLocation>
</comment>
<dbReference type="GO" id="GO:0042162">
    <property type="term" value="F:telomeric DNA binding"/>
    <property type="evidence" value="ECO:0007669"/>
    <property type="project" value="TreeGrafter"/>
</dbReference>
<protein>
    <recommendedName>
        <fullName evidence="1">Nonsense-mediated mRNA decay factor</fullName>
    </recommendedName>
</protein>